<feature type="domain" description="Ribosome maturation protein SDO1/SBDS central" evidence="9">
    <location>
        <begin position="110"/>
        <end position="171"/>
    </location>
</feature>
<dbReference type="AlphaFoldDB" id="A0A5J4YZP7"/>
<protein>
    <submittedName>
        <fullName evidence="11">Ribosome maturation protein SBDS</fullName>
    </submittedName>
</protein>
<evidence type="ECO:0000256" key="5">
    <source>
        <dbReference type="ARBA" id="ARBA00022517"/>
    </source>
</evidence>
<dbReference type="Pfam" id="PF01172">
    <property type="entry name" value="SBDS_N"/>
    <property type="match status" value="1"/>
</dbReference>
<comment type="subcellular location">
    <subcellularLocation>
        <location evidence="2">Cytoplasm</location>
    </subcellularLocation>
    <subcellularLocation>
        <location evidence="1">Nucleus</location>
    </subcellularLocation>
</comment>
<dbReference type="Pfam" id="PF20268">
    <property type="entry name" value="SBDS_C"/>
    <property type="match status" value="1"/>
</dbReference>
<proteinExistence type="inferred from homology"/>
<dbReference type="GO" id="GO:0042256">
    <property type="term" value="P:cytosolic ribosome assembly"/>
    <property type="evidence" value="ECO:0007669"/>
    <property type="project" value="InterPro"/>
</dbReference>
<dbReference type="InterPro" id="IPR039100">
    <property type="entry name" value="Sdo1/SBDS-like"/>
</dbReference>
<dbReference type="GO" id="GO:0005634">
    <property type="term" value="C:nucleus"/>
    <property type="evidence" value="ECO:0007669"/>
    <property type="project" value="UniProtKB-SubCell"/>
</dbReference>
<evidence type="ECO:0000259" key="9">
    <source>
        <dbReference type="Pfam" id="PF09377"/>
    </source>
</evidence>
<reference evidence="12" key="1">
    <citation type="journal article" date="2019" name="Nat. Commun.">
        <title>Expansion of phycobilisome linker gene families in mesophilic red algae.</title>
        <authorList>
            <person name="Lee J."/>
            <person name="Kim D."/>
            <person name="Bhattacharya D."/>
            <person name="Yoon H.S."/>
        </authorList>
    </citation>
    <scope>NUCLEOTIDE SEQUENCE [LARGE SCALE GENOMIC DNA]</scope>
    <source>
        <strain evidence="12">CCMP 1328</strain>
    </source>
</reference>
<dbReference type="Proteomes" id="UP000324585">
    <property type="component" value="Unassembled WGS sequence"/>
</dbReference>
<sequence length="252" mass="28483">MSVFQPVTQVRMTNVVVVRLKRKGQRFELACYPNKVISWREKTEKDLDEVLQIEQVFTNVSKGTLASQKQLVAAFGTDDVKDIIIQILEKGELQVSEKERHHQSDKLFQEIATLVAGMCVDPNTKRPFTVGMIERSMKDSLHYAAQPNKSAKQQALEVIRQLKEHIEIERAQMEIHITLPGKAAKQIREKLQPYVASLDDENFGAATYSATCLIDPGNFRTVEDIIKSQTKGAGTLEIASLAVMRDTEERLE</sequence>
<gene>
    <name evidence="11" type="ORF">FVE85_0297</name>
</gene>
<dbReference type="PROSITE" id="PS01267">
    <property type="entry name" value="UPF0023"/>
    <property type="match status" value="1"/>
</dbReference>
<comment type="similarity">
    <text evidence="3">Belongs to the SDO1/SBDS family.</text>
</comment>
<dbReference type="Gene3D" id="3.30.1250.10">
    <property type="entry name" value="Ribosome maturation protein SBDS, N-terminal domain"/>
    <property type="match status" value="1"/>
</dbReference>
<dbReference type="PANTHER" id="PTHR10927:SF1">
    <property type="entry name" value="RIBOSOME MATURATION PROTEIN SBDS"/>
    <property type="match status" value="1"/>
</dbReference>
<dbReference type="InterPro" id="IPR018978">
    <property type="entry name" value="SDO1/SBDS_central"/>
</dbReference>
<comment type="caution">
    <text evidence="11">The sequence shown here is derived from an EMBL/GenBank/DDBJ whole genome shotgun (WGS) entry which is preliminary data.</text>
</comment>
<dbReference type="SUPFAM" id="SSF89895">
    <property type="entry name" value="FYSH domain"/>
    <property type="match status" value="1"/>
</dbReference>
<evidence type="ECO:0000256" key="7">
    <source>
        <dbReference type="ARBA" id="ARBA00049708"/>
    </source>
</evidence>
<dbReference type="FunFam" id="1.10.10.900:FF:000001">
    <property type="entry name" value="SBDS, ribosome maturation factor"/>
    <property type="match status" value="1"/>
</dbReference>
<keyword evidence="12" id="KW-1185">Reference proteome</keyword>
<dbReference type="InterPro" id="IPR046928">
    <property type="entry name" value="SDO1/SBDS_C"/>
</dbReference>
<keyword evidence="4" id="KW-0963">Cytoplasm</keyword>
<keyword evidence="5" id="KW-0690">Ribosome biogenesis</keyword>
<evidence type="ECO:0000256" key="2">
    <source>
        <dbReference type="ARBA" id="ARBA00004496"/>
    </source>
</evidence>
<dbReference type="NCBIfam" id="TIGR00291">
    <property type="entry name" value="RNA_SBDS"/>
    <property type="match status" value="1"/>
</dbReference>
<dbReference type="Gene3D" id="3.30.70.240">
    <property type="match status" value="1"/>
</dbReference>
<dbReference type="SUPFAM" id="SSF109728">
    <property type="entry name" value="Hypothetical protein AF0491, middle domain"/>
    <property type="match status" value="1"/>
</dbReference>
<dbReference type="OrthoDB" id="10253092at2759"/>
<dbReference type="InterPro" id="IPR037188">
    <property type="entry name" value="Sdo1/SBDS_central_sf"/>
</dbReference>
<dbReference type="PANTHER" id="PTHR10927">
    <property type="entry name" value="RIBOSOME MATURATION PROTEIN SBDS"/>
    <property type="match status" value="1"/>
</dbReference>
<accession>A0A5J4YZP7</accession>
<evidence type="ECO:0000259" key="10">
    <source>
        <dbReference type="Pfam" id="PF20268"/>
    </source>
</evidence>
<dbReference type="OMA" id="AVNPQMD"/>
<keyword evidence="6" id="KW-0539">Nucleus</keyword>
<name>A0A5J4YZP7_PORPP</name>
<dbReference type="FunFam" id="3.30.1250.10:FF:000001">
    <property type="entry name" value="SBDS, ribosome maturation factor"/>
    <property type="match status" value="1"/>
</dbReference>
<dbReference type="GO" id="GO:0005737">
    <property type="term" value="C:cytoplasm"/>
    <property type="evidence" value="ECO:0007669"/>
    <property type="project" value="UniProtKB-SubCell"/>
</dbReference>
<dbReference type="Gene3D" id="1.10.10.900">
    <property type="entry name" value="SBDS protein C-terminal domain, subdomain 1"/>
    <property type="match status" value="1"/>
</dbReference>
<dbReference type="Pfam" id="PF09377">
    <property type="entry name" value="SBDS_domain_II"/>
    <property type="match status" value="1"/>
</dbReference>
<dbReference type="InterPro" id="IPR036786">
    <property type="entry name" value="Ribosome_mat_SBDS_N_sf"/>
</dbReference>
<dbReference type="InterPro" id="IPR002140">
    <property type="entry name" value="Sdo1/SBDS"/>
</dbReference>
<feature type="domain" description="Ribosome maturation protein SDO1/SBDS N-terminal" evidence="8">
    <location>
        <begin position="14"/>
        <end position="100"/>
    </location>
</feature>
<dbReference type="InterPro" id="IPR018023">
    <property type="entry name" value="Ribosome_mat_SBDS_CS"/>
</dbReference>
<evidence type="ECO:0000313" key="12">
    <source>
        <dbReference type="Proteomes" id="UP000324585"/>
    </source>
</evidence>
<evidence type="ECO:0000256" key="1">
    <source>
        <dbReference type="ARBA" id="ARBA00004123"/>
    </source>
</evidence>
<evidence type="ECO:0000256" key="4">
    <source>
        <dbReference type="ARBA" id="ARBA00022490"/>
    </source>
</evidence>
<evidence type="ECO:0000313" key="11">
    <source>
        <dbReference type="EMBL" id="KAA8496568.1"/>
    </source>
</evidence>
<organism evidence="11 12">
    <name type="scientific">Porphyridium purpureum</name>
    <name type="common">Red alga</name>
    <name type="synonym">Porphyridium cruentum</name>
    <dbReference type="NCBI Taxonomy" id="35688"/>
    <lineage>
        <taxon>Eukaryota</taxon>
        <taxon>Rhodophyta</taxon>
        <taxon>Bangiophyceae</taxon>
        <taxon>Porphyridiales</taxon>
        <taxon>Porphyridiaceae</taxon>
        <taxon>Porphyridium</taxon>
    </lineage>
</organism>
<dbReference type="InterPro" id="IPR019783">
    <property type="entry name" value="SDO1/SBDS_N"/>
</dbReference>
<comment type="subunit">
    <text evidence="7">Associates with the 60S ribosomal subunit.</text>
</comment>
<feature type="domain" description="Ribosome maturation protein SDO1/SBDS C-terminal" evidence="10">
    <location>
        <begin position="173"/>
        <end position="240"/>
    </location>
</feature>
<evidence type="ECO:0000259" key="8">
    <source>
        <dbReference type="Pfam" id="PF01172"/>
    </source>
</evidence>
<evidence type="ECO:0000256" key="3">
    <source>
        <dbReference type="ARBA" id="ARBA00007433"/>
    </source>
</evidence>
<evidence type="ECO:0000256" key="6">
    <source>
        <dbReference type="ARBA" id="ARBA00023242"/>
    </source>
</evidence>
<dbReference type="EMBL" id="VRMN01000002">
    <property type="protein sequence ID" value="KAA8496568.1"/>
    <property type="molecule type" value="Genomic_DNA"/>
</dbReference>